<evidence type="ECO:0000256" key="1">
    <source>
        <dbReference type="ARBA" id="ARBA00004651"/>
    </source>
</evidence>
<keyword evidence="3" id="KW-0813">Transport</keyword>
<evidence type="ECO:0000256" key="6">
    <source>
        <dbReference type="ARBA" id="ARBA00022989"/>
    </source>
</evidence>
<sequence>MDEKKIIVDISWVSILKVITALLAVWLVWSVQDIIILFFIVLVLVAALSPVVDFWSKKINRALATSLVYLLILACLVLIGFVIIPPVATQVRSLSYDLPYLSKQIFPVFGAWRDVIDFSTQSLTSLASQLQTVSSSIYSTTVGFIGGVVGVFTVLVLTFYLLLEEQGAKNFLYKYLPIQNRETYIEIMQKVGLKMGAWMRGQLFLALVVGVIDFAGLVIIGVPYALTLAVWAGLTEIIPYIGPVLGAIPAIIIALTISPIQGLLVLIFFIVVQQVESNFLVPKIMQKAVGLSPVIIILVLLIGGKLAGILGIILAVPVAATIGVFVQELPKLKNTQT</sequence>
<dbReference type="GO" id="GO:0055085">
    <property type="term" value="P:transmembrane transport"/>
    <property type="evidence" value="ECO:0007669"/>
    <property type="project" value="TreeGrafter"/>
</dbReference>
<dbReference type="PANTHER" id="PTHR21716">
    <property type="entry name" value="TRANSMEMBRANE PROTEIN"/>
    <property type="match status" value="1"/>
</dbReference>
<dbReference type="PANTHER" id="PTHR21716:SF53">
    <property type="entry name" value="PERMEASE PERM-RELATED"/>
    <property type="match status" value="1"/>
</dbReference>
<feature type="transmembrane region" description="Helical" evidence="8">
    <location>
        <begin position="35"/>
        <end position="55"/>
    </location>
</feature>
<evidence type="ECO:0000256" key="7">
    <source>
        <dbReference type="ARBA" id="ARBA00023136"/>
    </source>
</evidence>
<evidence type="ECO:0000256" key="4">
    <source>
        <dbReference type="ARBA" id="ARBA00022475"/>
    </source>
</evidence>
<evidence type="ECO:0000256" key="5">
    <source>
        <dbReference type="ARBA" id="ARBA00022692"/>
    </source>
</evidence>
<dbReference type="GO" id="GO:0005886">
    <property type="term" value="C:plasma membrane"/>
    <property type="evidence" value="ECO:0007669"/>
    <property type="project" value="UniProtKB-SubCell"/>
</dbReference>
<feature type="transmembrane region" description="Helical" evidence="8">
    <location>
        <begin position="203"/>
        <end position="226"/>
    </location>
</feature>
<evidence type="ECO:0000313" key="9">
    <source>
        <dbReference type="EMBL" id="PIV25710.1"/>
    </source>
</evidence>
<name>A0A2M7CJB4_9BACT</name>
<evidence type="ECO:0000313" key="10">
    <source>
        <dbReference type="Proteomes" id="UP000229966"/>
    </source>
</evidence>
<gene>
    <name evidence="9" type="ORF">COS38_00140</name>
</gene>
<comment type="subcellular location">
    <subcellularLocation>
        <location evidence="1">Cell membrane</location>
        <topology evidence="1">Multi-pass membrane protein</topology>
    </subcellularLocation>
</comment>
<dbReference type="Pfam" id="PF01594">
    <property type="entry name" value="AI-2E_transport"/>
    <property type="match status" value="1"/>
</dbReference>
<keyword evidence="6 8" id="KW-1133">Transmembrane helix</keyword>
<evidence type="ECO:0000256" key="3">
    <source>
        <dbReference type="ARBA" id="ARBA00022448"/>
    </source>
</evidence>
<proteinExistence type="inferred from homology"/>
<accession>A0A2M7CJB4</accession>
<keyword evidence="4" id="KW-1003">Cell membrane</keyword>
<dbReference type="InterPro" id="IPR002549">
    <property type="entry name" value="AI-2E-like"/>
</dbReference>
<comment type="caution">
    <text evidence="9">The sequence shown here is derived from an EMBL/GenBank/DDBJ whole genome shotgun (WGS) entry which is preliminary data.</text>
</comment>
<organism evidence="9 10">
    <name type="scientific">Candidatus Berkelbacteria bacterium CG03_land_8_20_14_0_80_40_36</name>
    <dbReference type="NCBI Taxonomy" id="1974509"/>
    <lineage>
        <taxon>Bacteria</taxon>
        <taxon>Candidatus Berkelbacteria</taxon>
    </lineage>
</organism>
<feature type="transmembrane region" description="Helical" evidence="8">
    <location>
        <begin position="7"/>
        <end position="29"/>
    </location>
</feature>
<feature type="transmembrane region" description="Helical" evidence="8">
    <location>
        <begin position="246"/>
        <end position="272"/>
    </location>
</feature>
<reference evidence="10" key="1">
    <citation type="submission" date="2017-09" db="EMBL/GenBank/DDBJ databases">
        <title>Depth-based differentiation of microbial function through sediment-hosted aquifers and enrichment of novel symbionts in the deep terrestrial subsurface.</title>
        <authorList>
            <person name="Probst A.J."/>
            <person name="Ladd B."/>
            <person name="Jarett J.K."/>
            <person name="Geller-Mcgrath D.E."/>
            <person name="Sieber C.M.K."/>
            <person name="Emerson J.B."/>
            <person name="Anantharaman K."/>
            <person name="Thomas B.C."/>
            <person name="Malmstrom R."/>
            <person name="Stieglmeier M."/>
            <person name="Klingl A."/>
            <person name="Woyke T."/>
            <person name="Ryan C.M."/>
            <person name="Banfield J.F."/>
        </authorList>
    </citation>
    <scope>NUCLEOTIDE SEQUENCE [LARGE SCALE GENOMIC DNA]</scope>
</reference>
<dbReference type="AlphaFoldDB" id="A0A2M7CJB4"/>
<evidence type="ECO:0000256" key="8">
    <source>
        <dbReference type="SAM" id="Phobius"/>
    </source>
</evidence>
<protein>
    <recommendedName>
        <fullName evidence="11">AI-2E family transporter</fullName>
    </recommendedName>
</protein>
<keyword evidence="5 8" id="KW-0812">Transmembrane</keyword>
<dbReference type="EMBL" id="PEUM01000005">
    <property type="protein sequence ID" value="PIV25710.1"/>
    <property type="molecule type" value="Genomic_DNA"/>
</dbReference>
<feature type="transmembrane region" description="Helical" evidence="8">
    <location>
        <begin position="137"/>
        <end position="163"/>
    </location>
</feature>
<evidence type="ECO:0000256" key="2">
    <source>
        <dbReference type="ARBA" id="ARBA00009773"/>
    </source>
</evidence>
<keyword evidence="7 8" id="KW-0472">Membrane</keyword>
<evidence type="ECO:0008006" key="11">
    <source>
        <dbReference type="Google" id="ProtNLM"/>
    </source>
</evidence>
<comment type="similarity">
    <text evidence="2">Belongs to the autoinducer-2 exporter (AI-2E) (TC 2.A.86) family.</text>
</comment>
<dbReference type="Proteomes" id="UP000229966">
    <property type="component" value="Unassembled WGS sequence"/>
</dbReference>
<feature type="transmembrane region" description="Helical" evidence="8">
    <location>
        <begin position="67"/>
        <end position="88"/>
    </location>
</feature>